<evidence type="ECO:0000313" key="3">
    <source>
        <dbReference type="Proteomes" id="UP000242381"/>
    </source>
</evidence>
<feature type="transmembrane region" description="Helical" evidence="1">
    <location>
        <begin position="52"/>
        <end position="75"/>
    </location>
</feature>
<keyword evidence="1" id="KW-0472">Membrane</keyword>
<evidence type="ECO:0000313" key="2">
    <source>
        <dbReference type="EMBL" id="ORE23268.1"/>
    </source>
</evidence>
<dbReference type="Proteomes" id="UP000242381">
    <property type="component" value="Unassembled WGS sequence"/>
</dbReference>
<keyword evidence="1" id="KW-1133">Transmembrane helix</keyword>
<name>A0A1X0SGG8_RHIZD</name>
<evidence type="ECO:0000256" key="1">
    <source>
        <dbReference type="SAM" id="Phobius"/>
    </source>
</evidence>
<protein>
    <submittedName>
        <fullName evidence="2">Uncharacterized protein</fullName>
    </submittedName>
</protein>
<organism evidence="2 3">
    <name type="scientific">Rhizopus microsporus</name>
    <dbReference type="NCBI Taxonomy" id="58291"/>
    <lineage>
        <taxon>Eukaryota</taxon>
        <taxon>Fungi</taxon>
        <taxon>Fungi incertae sedis</taxon>
        <taxon>Mucoromycota</taxon>
        <taxon>Mucoromycotina</taxon>
        <taxon>Mucoromycetes</taxon>
        <taxon>Mucorales</taxon>
        <taxon>Mucorineae</taxon>
        <taxon>Rhizopodaceae</taxon>
        <taxon>Rhizopus</taxon>
    </lineage>
</organism>
<accession>A0A1X0SGG8</accession>
<keyword evidence="1" id="KW-0812">Transmembrane</keyword>
<gene>
    <name evidence="2" type="ORF">BCV71DRAFT_275208</name>
</gene>
<sequence>MPYNFTTPRHFEHVKEPVAIHPGFQLMLKTALQNHSRNGVLLMSSQLTSSKYPFTLIHSIHIIKGLILFCCTIMFPRTFSFRTASPVDGKQRIEEHHRHSNSNESVVPRKRPANLSLLSYCHCQERLSI</sequence>
<dbReference type="EMBL" id="KV921259">
    <property type="protein sequence ID" value="ORE23268.1"/>
    <property type="molecule type" value="Genomic_DNA"/>
</dbReference>
<dbReference type="AlphaFoldDB" id="A0A1X0SGG8"/>
<proteinExistence type="predicted"/>
<reference evidence="2 3" key="1">
    <citation type="journal article" date="2016" name="Proc. Natl. Acad. Sci. U.S.A.">
        <title>Lipid metabolic changes in an early divergent fungus govern the establishment of a mutualistic symbiosis with endobacteria.</title>
        <authorList>
            <person name="Lastovetsky O.A."/>
            <person name="Gaspar M.L."/>
            <person name="Mondo S.J."/>
            <person name="LaButti K.M."/>
            <person name="Sandor L."/>
            <person name="Grigoriev I.V."/>
            <person name="Henry S.A."/>
            <person name="Pawlowska T.E."/>
        </authorList>
    </citation>
    <scope>NUCLEOTIDE SEQUENCE [LARGE SCALE GENOMIC DNA]</scope>
    <source>
        <strain evidence="2 3">ATCC 11559</strain>
    </source>
</reference>